<dbReference type="EMBL" id="QXJK01000013">
    <property type="protein sequence ID" value="RIX33657.1"/>
    <property type="molecule type" value="Genomic_DNA"/>
</dbReference>
<sequence length="63" mass="6796">MSFKNNRFAKAAVAAGAGIVMMLGGTGIAAAQPAPTTQKIQYTPYEAPYMIFSCRVHPEMVWC</sequence>
<reference evidence="2 3" key="1">
    <citation type="submission" date="2018-09" db="EMBL/GenBank/DDBJ databases">
        <title>Optimization and identification of Corynebacterium falsenii FN1-14 from fish paste.</title>
        <authorList>
            <person name="Daroonpunt R."/>
            <person name="Tanasupawat S."/>
        </authorList>
    </citation>
    <scope>NUCLEOTIDE SEQUENCE [LARGE SCALE GENOMIC DNA]</scope>
    <source>
        <strain evidence="2 3">FN1-14</strain>
    </source>
</reference>
<dbReference type="Proteomes" id="UP000285278">
    <property type="component" value="Unassembled WGS sequence"/>
</dbReference>
<comment type="caution">
    <text evidence="2">The sequence shown here is derived from an EMBL/GenBank/DDBJ whole genome shotgun (WGS) entry which is preliminary data.</text>
</comment>
<accession>A0A418Q553</accession>
<feature type="chain" id="PRO_5019186466" evidence="1">
    <location>
        <begin position="32"/>
        <end position="63"/>
    </location>
</feature>
<evidence type="ECO:0000313" key="3">
    <source>
        <dbReference type="Proteomes" id="UP000285278"/>
    </source>
</evidence>
<proteinExistence type="predicted"/>
<dbReference type="RefSeq" id="WP_025403715.1">
    <property type="nucleotide sequence ID" value="NZ_CBCRUA010000002.1"/>
</dbReference>
<protein>
    <submittedName>
        <fullName evidence="2">Uncharacterized protein</fullName>
    </submittedName>
</protein>
<keyword evidence="3" id="KW-1185">Reference proteome</keyword>
<dbReference type="AlphaFoldDB" id="A0A418Q553"/>
<gene>
    <name evidence="2" type="ORF">D3M95_09725</name>
</gene>
<organism evidence="2 3">
    <name type="scientific">Corynebacterium falsenii</name>
    <dbReference type="NCBI Taxonomy" id="108486"/>
    <lineage>
        <taxon>Bacteria</taxon>
        <taxon>Bacillati</taxon>
        <taxon>Actinomycetota</taxon>
        <taxon>Actinomycetes</taxon>
        <taxon>Mycobacteriales</taxon>
        <taxon>Corynebacteriaceae</taxon>
        <taxon>Corynebacterium</taxon>
    </lineage>
</organism>
<dbReference type="STRING" id="1451189.CFAL_10930"/>
<feature type="signal peptide" evidence="1">
    <location>
        <begin position="1"/>
        <end position="31"/>
    </location>
</feature>
<name>A0A418Q553_9CORY</name>
<evidence type="ECO:0000256" key="1">
    <source>
        <dbReference type="SAM" id="SignalP"/>
    </source>
</evidence>
<keyword evidence="1" id="KW-0732">Signal</keyword>
<evidence type="ECO:0000313" key="2">
    <source>
        <dbReference type="EMBL" id="RIX33657.1"/>
    </source>
</evidence>